<dbReference type="InterPro" id="IPR003959">
    <property type="entry name" value="ATPase_AAA_core"/>
</dbReference>
<dbReference type="GO" id="GO:0016887">
    <property type="term" value="F:ATP hydrolysis activity"/>
    <property type="evidence" value="ECO:0007669"/>
    <property type="project" value="InterPro"/>
</dbReference>
<dbReference type="InterPro" id="IPR051396">
    <property type="entry name" value="Bact_Antivir_Def_Nuclease"/>
</dbReference>
<reference evidence="4 5" key="1">
    <citation type="submission" date="2018-03" db="EMBL/GenBank/DDBJ databases">
        <title>Whole genome sequencing of Histamine producing bacteria.</title>
        <authorList>
            <person name="Butler K."/>
        </authorList>
    </citation>
    <scope>NUCLEOTIDE SEQUENCE [LARGE SCALE GENOMIC DNA]</scope>
    <source>
        <strain evidence="4 5">BS2</strain>
    </source>
</reference>
<dbReference type="PANTHER" id="PTHR43581">
    <property type="entry name" value="ATP/GTP PHOSPHATASE"/>
    <property type="match status" value="1"/>
</dbReference>
<protein>
    <submittedName>
        <fullName evidence="4">ATP-binding protein</fullName>
    </submittedName>
</protein>
<dbReference type="InterPro" id="IPR003593">
    <property type="entry name" value="AAA+_ATPase"/>
</dbReference>
<dbReference type="AlphaFoldDB" id="A0A2T3IFS3"/>
<dbReference type="Pfam" id="PF13304">
    <property type="entry name" value="AAA_21"/>
    <property type="match status" value="1"/>
</dbReference>
<dbReference type="PANTHER" id="PTHR43581:SF4">
    <property type="entry name" value="ATP_GTP PHOSPHATASE"/>
    <property type="match status" value="1"/>
</dbReference>
<evidence type="ECO:0000256" key="2">
    <source>
        <dbReference type="ARBA" id="ARBA00022840"/>
    </source>
</evidence>
<dbReference type="SUPFAM" id="SSF52540">
    <property type="entry name" value="P-loop containing nucleoside triphosphate hydrolases"/>
    <property type="match status" value="1"/>
</dbReference>
<keyword evidence="2 4" id="KW-0067">ATP-binding</keyword>
<evidence type="ECO:0000259" key="3">
    <source>
        <dbReference type="SMART" id="SM00382"/>
    </source>
</evidence>
<dbReference type="EMBL" id="PYMK01000025">
    <property type="protein sequence ID" value="PSU25158.1"/>
    <property type="molecule type" value="Genomic_DNA"/>
</dbReference>
<dbReference type="Gene3D" id="3.40.50.300">
    <property type="entry name" value="P-loop containing nucleotide triphosphate hydrolases"/>
    <property type="match status" value="1"/>
</dbReference>
<dbReference type="CDD" id="cd00267">
    <property type="entry name" value="ABC_ATPase"/>
    <property type="match status" value="1"/>
</dbReference>
<organism evidence="4 5">
    <name type="scientific">Photobacterium aquimaris</name>
    <dbReference type="NCBI Taxonomy" id="512643"/>
    <lineage>
        <taxon>Bacteria</taxon>
        <taxon>Pseudomonadati</taxon>
        <taxon>Pseudomonadota</taxon>
        <taxon>Gammaproteobacteria</taxon>
        <taxon>Vibrionales</taxon>
        <taxon>Vibrionaceae</taxon>
        <taxon>Photobacterium</taxon>
    </lineage>
</organism>
<proteinExistence type="predicted"/>
<evidence type="ECO:0000313" key="4">
    <source>
        <dbReference type="EMBL" id="PSU25158.1"/>
    </source>
</evidence>
<dbReference type="GO" id="GO:0005524">
    <property type="term" value="F:ATP binding"/>
    <property type="evidence" value="ECO:0007669"/>
    <property type="project" value="UniProtKB-KW"/>
</dbReference>
<feature type="domain" description="AAA+ ATPase" evidence="3">
    <location>
        <begin position="42"/>
        <end position="369"/>
    </location>
</feature>
<dbReference type="Proteomes" id="UP000240254">
    <property type="component" value="Unassembled WGS sequence"/>
</dbReference>
<accession>A0A2T3IFS3</accession>
<gene>
    <name evidence="4" type="ORF">CTM88_18285</name>
</gene>
<dbReference type="PROSITE" id="PS00211">
    <property type="entry name" value="ABC_TRANSPORTER_1"/>
    <property type="match status" value="1"/>
</dbReference>
<keyword evidence="1" id="KW-0547">Nucleotide-binding</keyword>
<evidence type="ECO:0000313" key="5">
    <source>
        <dbReference type="Proteomes" id="UP000240254"/>
    </source>
</evidence>
<name>A0A2T3IFS3_9GAMM</name>
<dbReference type="InterPro" id="IPR017871">
    <property type="entry name" value="ABC_transporter-like_CS"/>
</dbReference>
<dbReference type="SMART" id="SM00382">
    <property type="entry name" value="AAA"/>
    <property type="match status" value="1"/>
</dbReference>
<sequence length="660" mass="74640">MLDIIHVLHIGSLFVSGGFVVLNIKGQREHKGFQLKIDADVNSDIVVLTGKNGSGKTRLLESIQNRSSEVRIDGELIDSQEISIVPHSSLNPNLSNGYDITQRQARITATLRFYEQIKHEFDLPYDQNHANMYARNSMGRDNGLDYLSLFRLISSIAKTLDKPASELTDNDIILHFEEPMNNILGIQNISSIVNQYIQRKEQNEINEWKNTIKKQDVDYFTDEEFINVFGNKPWLTINEILNDTFEGKFQFNIPDEASKSYAYQAQLIQSHTGNPVGVDALSSGEKTLLWLALTLFNSQYYDANIIKVPRVLLIDEPDAFLHPKMVAKMYKVLDSFHRNFGSKVVITTHSPTTVALAPDNSVYIIEQGVLTLVEKDVAISELLDGITQISLSPDNRRQVFVESQYDANVYQLIYSKLVHRSTEIDPKISLNFISSGPKMAAKQIEDKVKQILRIDDLDRIQDFIQAVNGVGSCSHVIGQVDALIENGNNSVRGIIDWDKKNCSNNKIAVLGENYAYSIENIALDPICIMLLLHMHEPDKFTVFDICGKDTSWLLWLEDIELLQASLDKFILKVLGRDNNKDVTTSYISGINLLTDTEYLNKQGHSLEKIVKQNYPQLNAFATSKKDGELKWKIVQKSMITYTDGKLIPKAFESVISSVQK</sequence>
<comment type="caution">
    <text evidence="4">The sequence shown here is derived from an EMBL/GenBank/DDBJ whole genome shotgun (WGS) entry which is preliminary data.</text>
</comment>
<dbReference type="OrthoDB" id="9815944at2"/>
<dbReference type="InterPro" id="IPR027417">
    <property type="entry name" value="P-loop_NTPase"/>
</dbReference>
<evidence type="ECO:0000256" key="1">
    <source>
        <dbReference type="ARBA" id="ARBA00022741"/>
    </source>
</evidence>